<evidence type="ECO:0000313" key="1">
    <source>
        <dbReference type="EMBL" id="MPC30147.1"/>
    </source>
</evidence>
<protein>
    <submittedName>
        <fullName evidence="1">Uncharacterized protein</fullName>
    </submittedName>
</protein>
<reference evidence="1 2" key="1">
    <citation type="submission" date="2019-05" db="EMBL/GenBank/DDBJ databases">
        <title>Another draft genome of Portunus trituberculatus and its Hox gene families provides insights of decapod evolution.</title>
        <authorList>
            <person name="Jeong J.-H."/>
            <person name="Song I."/>
            <person name="Kim S."/>
            <person name="Choi T."/>
            <person name="Kim D."/>
            <person name="Ryu S."/>
            <person name="Kim W."/>
        </authorList>
    </citation>
    <scope>NUCLEOTIDE SEQUENCE [LARGE SCALE GENOMIC DNA]</scope>
    <source>
        <tissue evidence="1">Muscle</tissue>
    </source>
</reference>
<accession>A0A5B7E9W6</accession>
<proteinExistence type="predicted"/>
<keyword evidence="2" id="KW-1185">Reference proteome</keyword>
<gene>
    <name evidence="1" type="ORF">E2C01_023406</name>
</gene>
<sequence>MSRKKDQGVKIASCEVPRQRERVCQHQGPECHSCWQGGRTTVLKKKPLGPVSVLLPSLNRWRQCARAGPARAPSSLRIRAELCLHVQCYQAWG</sequence>
<evidence type="ECO:0000313" key="2">
    <source>
        <dbReference type="Proteomes" id="UP000324222"/>
    </source>
</evidence>
<name>A0A5B7E9W6_PORTR</name>
<organism evidence="1 2">
    <name type="scientific">Portunus trituberculatus</name>
    <name type="common">Swimming crab</name>
    <name type="synonym">Neptunus trituberculatus</name>
    <dbReference type="NCBI Taxonomy" id="210409"/>
    <lineage>
        <taxon>Eukaryota</taxon>
        <taxon>Metazoa</taxon>
        <taxon>Ecdysozoa</taxon>
        <taxon>Arthropoda</taxon>
        <taxon>Crustacea</taxon>
        <taxon>Multicrustacea</taxon>
        <taxon>Malacostraca</taxon>
        <taxon>Eumalacostraca</taxon>
        <taxon>Eucarida</taxon>
        <taxon>Decapoda</taxon>
        <taxon>Pleocyemata</taxon>
        <taxon>Brachyura</taxon>
        <taxon>Eubrachyura</taxon>
        <taxon>Portunoidea</taxon>
        <taxon>Portunidae</taxon>
        <taxon>Portuninae</taxon>
        <taxon>Portunus</taxon>
    </lineage>
</organism>
<dbReference type="AlphaFoldDB" id="A0A5B7E9W6"/>
<dbReference type="Proteomes" id="UP000324222">
    <property type="component" value="Unassembled WGS sequence"/>
</dbReference>
<dbReference type="EMBL" id="VSRR010002201">
    <property type="protein sequence ID" value="MPC30147.1"/>
    <property type="molecule type" value="Genomic_DNA"/>
</dbReference>
<comment type="caution">
    <text evidence="1">The sequence shown here is derived from an EMBL/GenBank/DDBJ whole genome shotgun (WGS) entry which is preliminary data.</text>
</comment>